<keyword evidence="9" id="KW-0862">Zinc</keyword>
<comment type="catalytic activity">
    <reaction evidence="1">
        <text>S-ubiquitinyl-[E2 ubiquitin-conjugating enzyme]-L-cysteine + [acceptor protein]-L-lysine = [E2 ubiquitin-conjugating enzyme]-L-cysteine + N(6)-ubiquitinyl-[acceptor protein]-L-lysine.</text>
        <dbReference type="EC" id="2.3.2.27"/>
    </reaction>
</comment>
<evidence type="ECO:0000256" key="5">
    <source>
        <dbReference type="ARBA" id="ARBA00022679"/>
    </source>
</evidence>
<keyword evidence="8" id="KW-0833">Ubl conjugation pathway</keyword>
<keyword evidence="5" id="KW-0808">Transferase</keyword>
<evidence type="ECO:0000256" key="9">
    <source>
        <dbReference type="ARBA" id="ARBA00022833"/>
    </source>
</evidence>
<dbReference type="InterPro" id="IPR045103">
    <property type="entry name" value="RNF5/RNF185-like"/>
</dbReference>
<gene>
    <name evidence="13" type="ORF">R3P38DRAFT_3236549</name>
</gene>
<evidence type="ECO:0000313" key="13">
    <source>
        <dbReference type="EMBL" id="KAK6977880.1"/>
    </source>
</evidence>
<evidence type="ECO:0000256" key="7">
    <source>
        <dbReference type="ARBA" id="ARBA00022771"/>
    </source>
</evidence>
<dbReference type="GO" id="GO:0005783">
    <property type="term" value="C:endoplasmic reticulum"/>
    <property type="evidence" value="ECO:0007669"/>
    <property type="project" value="InterPro"/>
</dbReference>
<sequence length="176" mass="19936">MVGPRAALYQTKLAGYLLVQKNSLGADNAPTRFVSFEGKQWFPIDVDQGDRDNPIDVDLWVCMREHPMESGSITTSKNMIIKDPKVFQCGICWETLCKPVIPMCMHVYCFSCLFKWVNRGHHSCPICRAHIGEEPIRDDAFETELDDAIKQGLVDCPSAKVDKCYAWTGVTFRSLE</sequence>
<reference evidence="13 14" key="1">
    <citation type="journal article" date="2024" name="J Genomics">
        <title>Draft genome sequencing and assembly of Favolaschia claudopus CIRM-BRFM 2984 isolated from oak limbs.</title>
        <authorList>
            <person name="Navarro D."/>
            <person name="Drula E."/>
            <person name="Chaduli D."/>
            <person name="Cazenave R."/>
            <person name="Ahrendt S."/>
            <person name="Wang J."/>
            <person name="Lipzen A."/>
            <person name="Daum C."/>
            <person name="Barry K."/>
            <person name="Grigoriev I.V."/>
            <person name="Favel A."/>
            <person name="Rosso M.N."/>
            <person name="Martin F."/>
        </authorList>
    </citation>
    <scope>NUCLEOTIDE SEQUENCE [LARGE SCALE GENOMIC DNA]</scope>
    <source>
        <strain evidence="13 14">CIRM-BRFM 2984</strain>
    </source>
</reference>
<dbReference type="AlphaFoldDB" id="A0AAV9ZDL0"/>
<dbReference type="GO" id="GO:0006511">
    <property type="term" value="P:ubiquitin-dependent protein catabolic process"/>
    <property type="evidence" value="ECO:0007669"/>
    <property type="project" value="InterPro"/>
</dbReference>
<evidence type="ECO:0000256" key="4">
    <source>
        <dbReference type="ARBA" id="ARBA00012483"/>
    </source>
</evidence>
<keyword evidence="7 11" id="KW-0863">Zinc-finger</keyword>
<dbReference type="SMART" id="SM00184">
    <property type="entry name" value="RING"/>
    <property type="match status" value="1"/>
</dbReference>
<organism evidence="13 14">
    <name type="scientific">Favolaschia claudopus</name>
    <dbReference type="NCBI Taxonomy" id="2862362"/>
    <lineage>
        <taxon>Eukaryota</taxon>
        <taxon>Fungi</taxon>
        <taxon>Dikarya</taxon>
        <taxon>Basidiomycota</taxon>
        <taxon>Agaricomycotina</taxon>
        <taxon>Agaricomycetes</taxon>
        <taxon>Agaricomycetidae</taxon>
        <taxon>Agaricales</taxon>
        <taxon>Marasmiineae</taxon>
        <taxon>Mycenaceae</taxon>
        <taxon>Favolaschia</taxon>
    </lineage>
</organism>
<comment type="subcellular location">
    <subcellularLocation>
        <location evidence="2">Endomembrane system</location>
    </subcellularLocation>
</comment>
<dbReference type="Proteomes" id="UP001362999">
    <property type="component" value="Unassembled WGS sequence"/>
</dbReference>
<evidence type="ECO:0000256" key="10">
    <source>
        <dbReference type="ARBA" id="ARBA00023136"/>
    </source>
</evidence>
<evidence type="ECO:0000256" key="6">
    <source>
        <dbReference type="ARBA" id="ARBA00022723"/>
    </source>
</evidence>
<dbReference type="InterPro" id="IPR017907">
    <property type="entry name" value="Znf_RING_CS"/>
</dbReference>
<accession>A0AAV9ZDL0</accession>
<dbReference type="PROSITE" id="PS50089">
    <property type="entry name" value="ZF_RING_2"/>
    <property type="match status" value="1"/>
</dbReference>
<dbReference type="Pfam" id="PF13639">
    <property type="entry name" value="zf-RING_2"/>
    <property type="match status" value="1"/>
</dbReference>
<dbReference type="Gene3D" id="3.30.40.10">
    <property type="entry name" value="Zinc/RING finger domain, C3HC4 (zinc finger)"/>
    <property type="match status" value="1"/>
</dbReference>
<dbReference type="EMBL" id="JAWWNJ010000164">
    <property type="protein sequence ID" value="KAK6977880.1"/>
    <property type="molecule type" value="Genomic_DNA"/>
</dbReference>
<dbReference type="PROSITE" id="PS00518">
    <property type="entry name" value="ZF_RING_1"/>
    <property type="match status" value="1"/>
</dbReference>
<dbReference type="GO" id="GO:0061630">
    <property type="term" value="F:ubiquitin protein ligase activity"/>
    <property type="evidence" value="ECO:0007669"/>
    <property type="project" value="UniProtKB-EC"/>
</dbReference>
<protein>
    <recommendedName>
        <fullName evidence="4">RING-type E3 ubiquitin transferase</fullName>
        <ecNumber evidence="4">2.3.2.27</ecNumber>
    </recommendedName>
</protein>
<comment type="pathway">
    <text evidence="3">Protein modification; protein ubiquitination.</text>
</comment>
<feature type="domain" description="RING-type" evidence="12">
    <location>
        <begin position="89"/>
        <end position="128"/>
    </location>
</feature>
<keyword evidence="14" id="KW-1185">Reference proteome</keyword>
<keyword evidence="6" id="KW-0479">Metal-binding</keyword>
<dbReference type="EC" id="2.3.2.27" evidence="4"/>
<dbReference type="GO" id="GO:0008270">
    <property type="term" value="F:zinc ion binding"/>
    <property type="evidence" value="ECO:0007669"/>
    <property type="project" value="UniProtKB-KW"/>
</dbReference>
<evidence type="ECO:0000256" key="11">
    <source>
        <dbReference type="PROSITE-ProRule" id="PRU00175"/>
    </source>
</evidence>
<dbReference type="SUPFAM" id="SSF57850">
    <property type="entry name" value="RING/U-box"/>
    <property type="match status" value="1"/>
</dbReference>
<evidence type="ECO:0000256" key="2">
    <source>
        <dbReference type="ARBA" id="ARBA00004308"/>
    </source>
</evidence>
<comment type="caution">
    <text evidence="13">The sequence shown here is derived from an EMBL/GenBank/DDBJ whole genome shotgun (WGS) entry which is preliminary data.</text>
</comment>
<dbReference type="InterPro" id="IPR001841">
    <property type="entry name" value="Znf_RING"/>
</dbReference>
<keyword evidence="10" id="KW-0472">Membrane</keyword>
<dbReference type="PANTHER" id="PTHR12313">
    <property type="entry name" value="E3 UBIQUITIN-PROTEIN LIGASE RNF5-RELATED"/>
    <property type="match status" value="1"/>
</dbReference>
<evidence type="ECO:0000256" key="8">
    <source>
        <dbReference type="ARBA" id="ARBA00022786"/>
    </source>
</evidence>
<dbReference type="InterPro" id="IPR013083">
    <property type="entry name" value="Znf_RING/FYVE/PHD"/>
</dbReference>
<name>A0AAV9ZDL0_9AGAR</name>
<evidence type="ECO:0000259" key="12">
    <source>
        <dbReference type="PROSITE" id="PS50089"/>
    </source>
</evidence>
<evidence type="ECO:0000256" key="1">
    <source>
        <dbReference type="ARBA" id="ARBA00000900"/>
    </source>
</evidence>
<evidence type="ECO:0000256" key="3">
    <source>
        <dbReference type="ARBA" id="ARBA00004906"/>
    </source>
</evidence>
<evidence type="ECO:0000313" key="14">
    <source>
        <dbReference type="Proteomes" id="UP001362999"/>
    </source>
</evidence>
<proteinExistence type="predicted"/>